<protein>
    <submittedName>
        <fullName evidence="2">Uncharacterized protein</fullName>
    </submittedName>
</protein>
<evidence type="ECO:0000256" key="1">
    <source>
        <dbReference type="SAM" id="MobiDB-lite"/>
    </source>
</evidence>
<keyword evidence="3" id="KW-1185">Reference proteome</keyword>
<dbReference type="Proteomes" id="UP000245202">
    <property type="component" value="Unassembled WGS sequence"/>
</dbReference>
<sequence>MDGSPADGAADPLSLDDGLGSADEEGADEEGAVDGSPLLLLQAVNITDISITRETPIIEIRLDLFGMIRFSPSELDHQYHKHHVVISLTLHHALRPRYPPEFDMET</sequence>
<dbReference type="EMBL" id="BDQX01000381">
    <property type="protein sequence ID" value="GBG11038.1"/>
    <property type="molecule type" value="Genomic_DNA"/>
</dbReference>
<feature type="region of interest" description="Disordered" evidence="1">
    <location>
        <begin position="1"/>
        <end position="34"/>
    </location>
</feature>
<proteinExistence type="predicted"/>
<evidence type="ECO:0000313" key="3">
    <source>
        <dbReference type="Proteomes" id="UP000245202"/>
    </source>
</evidence>
<evidence type="ECO:0000313" key="2">
    <source>
        <dbReference type="EMBL" id="GBG11038.1"/>
    </source>
</evidence>
<feature type="compositionally biased region" description="Acidic residues" evidence="1">
    <location>
        <begin position="22"/>
        <end position="32"/>
    </location>
</feature>
<gene>
    <name evidence="2" type="ORF">PAT3040_05817</name>
</gene>
<name>A0A2R5F0X3_9BACL</name>
<comment type="caution">
    <text evidence="2">The sequence shown here is derived from an EMBL/GenBank/DDBJ whole genome shotgun (WGS) entry which is preliminary data.</text>
</comment>
<dbReference type="AlphaFoldDB" id="A0A2R5F0X3"/>
<organism evidence="2 3">
    <name type="scientific">Paenibacillus agaridevorans</name>
    <dbReference type="NCBI Taxonomy" id="171404"/>
    <lineage>
        <taxon>Bacteria</taxon>
        <taxon>Bacillati</taxon>
        <taxon>Bacillota</taxon>
        <taxon>Bacilli</taxon>
        <taxon>Bacillales</taxon>
        <taxon>Paenibacillaceae</taxon>
        <taxon>Paenibacillus</taxon>
    </lineage>
</organism>
<reference evidence="2 3" key="1">
    <citation type="submission" date="2017-08" db="EMBL/GenBank/DDBJ databases">
        <title>Substantial Increase in Enzyme Production by Combined Drug-Resistance Mutations in Paenibacillus agaridevorans.</title>
        <authorList>
            <person name="Tanaka Y."/>
            <person name="Funane K."/>
            <person name="Hosaka T."/>
            <person name="Shiwa Y."/>
            <person name="Fujita N."/>
            <person name="Miyazaki T."/>
            <person name="Yoshikawa H."/>
            <person name="Murakami K."/>
            <person name="Kasahara K."/>
            <person name="Inaoka T."/>
            <person name="Hiraga Y."/>
            <person name="Ochi K."/>
        </authorList>
    </citation>
    <scope>NUCLEOTIDE SEQUENCE [LARGE SCALE GENOMIC DNA]</scope>
    <source>
        <strain evidence="2 3">T-3040</strain>
    </source>
</reference>
<accession>A0A2R5F0X3</accession>